<dbReference type="Proteomes" id="UP000465112">
    <property type="component" value="Chromosome 19"/>
</dbReference>
<evidence type="ECO:0000256" key="1">
    <source>
        <dbReference type="SAM" id="MobiDB-lite"/>
    </source>
</evidence>
<comment type="caution">
    <text evidence="2">The sequence shown here is derived from an EMBL/GenBank/DDBJ whole genome shotgun (WGS) entry which is preliminary data.</text>
</comment>
<gene>
    <name evidence="2" type="ORF">PFLUV_G00227030</name>
</gene>
<organism evidence="2 3">
    <name type="scientific">Perca fluviatilis</name>
    <name type="common">European perch</name>
    <dbReference type="NCBI Taxonomy" id="8168"/>
    <lineage>
        <taxon>Eukaryota</taxon>
        <taxon>Metazoa</taxon>
        <taxon>Chordata</taxon>
        <taxon>Craniata</taxon>
        <taxon>Vertebrata</taxon>
        <taxon>Euteleostomi</taxon>
        <taxon>Actinopterygii</taxon>
        <taxon>Neopterygii</taxon>
        <taxon>Teleostei</taxon>
        <taxon>Neoteleostei</taxon>
        <taxon>Acanthomorphata</taxon>
        <taxon>Eupercaria</taxon>
        <taxon>Perciformes</taxon>
        <taxon>Percoidei</taxon>
        <taxon>Percidae</taxon>
        <taxon>Percinae</taxon>
        <taxon>Perca</taxon>
    </lineage>
</organism>
<keyword evidence="3" id="KW-1185">Reference proteome</keyword>
<dbReference type="Gene3D" id="3.40.50.1110">
    <property type="entry name" value="SGNH hydrolase"/>
    <property type="match status" value="1"/>
</dbReference>
<sequence>MPKGKGYRRSLATKLKYAQRNTPQLPTPEVILVPRGGACCGTGVRHKINICKSEVIGKQHKLIIPPEVPDKKFILVVVDSHLRAIVDGIVPMPKSKDIPLSFGFLSVPGGCAADLRAELVNAVLPRTPDAICLLAPSNNLTANQTFSEAAADFRKLLVSAHIICAKVLVVDFPPRLNVALDVQQRYLEEYHRVAAPLGVTCYSVEDKFPLKNSQLWSKDGIHLSDNHGMSILMELLYMASYVQVLEPKRATVAWKGPARKAFVSVPMVRRRVPPSSPRIGVCEDGWTVVGQGRKRFQPADNSGVSPTKKLVQTEEDMVECSIVLNPVWFSKELLQTLGDGTIHIPAPVSATGPKGLKEAPKERHHHQFATKKTAVLQQDKATTSTALPGPLSASLATVTLKEGRMPSSDQQLEHPGKEKTSVTLSSPSLPDVSEWPTLLDTVKDPVAKLQWTHCISKKEDDVQQEEAASVSPKSCYAHVAAKCPLHLKKTATVTSSSPFVAGVNECRGPQPTEKAPTVKLQKRHLMSQKEDGMQQSCEVPEMTVVSPLLCLLFLLLLHLTTWTM</sequence>
<dbReference type="InterPro" id="IPR036514">
    <property type="entry name" value="SGNH_hydro_sf"/>
</dbReference>
<feature type="region of interest" description="Disordered" evidence="1">
    <location>
        <begin position="403"/>
        <end position="430"/>
    </location>
</feature>
<feature type="compositionally biased region" description="Basic and acidic residues" evidence="1">
    <location>
        <begin position="411"/>
        <end position="420"/>
    </location>
</feature>
<accession>A0A6A5EPW9</accession>
<dbReference type="SUPFAM" id="SSF52266">
    <property type="entry name" value="SGNH hydrolase"/>
    <property type="match status" value="1"/>
</dbReference>
<evidence type="ECO:0000313" key="3">
    <source>
        <dbReference type="Proteomes" id="UP000465112"/>
    </source>
</evidence>
<reference evidence="2 3" key="1">
    <citation type="submission" date="2019-06" db="EMBL/GenBank/DDBJ databases">
        <title>A chromosome-scale genome assembly of the European perch, Perca fluviatilis.</title>
        <authorList>
            <person name="Roques C."/>
            <person name="Zahm M."/>
            <person name="Cabau C."/>
            <person name="Klopp C."/>
            <person name="Bouchez O."/>
            <person name="Donnadieu C."/>
            <person name="Kuhl H."/>
            <person name="Gislard M."/>
            <person name="Guendouz S."/>
            <person name="Journot L."/>
            <person name="Haffray P."/>
            <person name="Bestin A."/>
            <person name="Morvezen R."/>
            <person name="Feron R."/>
            <person name="Wen M."/>
            <person name="Jouanno E."/>
            <person name="Herpin A."/>
            <person name="Schartl M."/>
            <person name="Postlethwait J."/>
            <person name="Schaerlinger B."/>
            <person name="Chardard D."/>
            <person name="Lecocq T."/>
            <person name="Poncet C."/>
            <person name="Jaffrelo L."/>
            <person name="Lampietro C."/>
            <person name="Guiguen Y."/>
        </authorList>
    </citation>
    <scope>NUCLEOTIDE SEQUENCE [LARGE SCALE GENOMIC DNA]</scope>
    <source>
        <tissue evidence="2">Blood</tissue>
    </source>
</reference>
<protein>
    <submittedName>
        <fullName evidence="2">Uncharacterized protein</fullName>
    </submittedName>
</protein>
<dbReference type="EMBL" id="VHII01000019">
    <property type="protein sequence ID" value="KAF1376092.1"/>
    <property type="molecule type" value="Genomic_DNA"/>
</dbReference>
<name>A0A6A5EPW9_PERFL</name>
<proteinExistence type="predicted"/>
<dbReference type="AlphaFoldDB" id="A0A6A5EPW9"/>
<evidence type="ECO:0000313" key="2">
    <source>
        <dbReference type="EMBL" id="KAF1376092.1"/>
    </source>
</evidence>